<dbReference type="PANTHER" id="PTHR46494">
    <property type="entry name" value="CORA FAMILY METAL ION TRANSPORTER (EUROFUNG)"/>
    <property type="match status" value="1"/>
</dbReference>
<evidence type="ECO:0000256" key="9">
    <source>
        <dbReference type="SAM" id="Coils"/>
    </source>
</evidence>
<dbReference type="Gene3D" id="3.30.460.20">
    <property type="entry name" value="CorA soluble domain-like"/>
    <property type="match status" value="1"/>
</dbReference>
<evidence type="ECO:0000256" key="7">
    <source>
        <dbReference type="ARBA" id="ARBA00023136"/>
    </source>
</evidence>
<feature type="transmembrane region" description="Helical" evidence="8">
    <location>
        <begin position="293"/>
        <end position="313"/>
    </location>
</feature>
<organism evidence="10 11">
    <name type="scientific">Flavivirga aquatica</name>
    <dbReference type="NCBI Taxonomy" id="1849968"/>
    <lineage>
        <taxon>Bacteria</taxon>
        <taxon>Pseudomonadati</taxon>
        <taxon>Bacteroidota</taxon>
        <taxon>Flavobacteriia</taxon>
        <taxon>Flavobacteriales</taxon>
        <taxon>Flavobacteriaceae</taxon>
        <taxon>Flavivirga</taxon>
    </lineage>
</organism>
<dbReference type="Pfam" id="PF01544">
    <property type="entry name" value="CorA"/>
    <property type="match status" value="1"/>
</dbReference>
<dbReference type="NCBIfam" id="TIGR00383">
    <property type="entry name" value="corA"/>
    <property type="match status" value="1"/>
</dbReference>
<keyword evidence="9" id="KW-0175">Coiled coil</keyword>
<dbReference type="GO" id="GO:0005886">
    <property type="term" value="C:plasma membrane"/>
    <property type="evidence" value="ECO:0007669"/>
    <property type="project" value="UniProtKB-SubCell"/>
</dbReference>
<feature type="transmembrane region" description="Helical" evidence="8">
    <location>
        <begin position="325"/>
        <end position="345"/>
    </location>
</feature>
<keyword evidence="8" id="KW-0406">Ion transport</keyword>
<evidence type="ECO:0000256" key="1">
    <source>
        <dbReference type="ARBA" id="ARBA00004651"/>
    </source>
</evidence>
<comment type="function">
    <text evidence="8">Mediates influx of magnesium ions.</text>
</comment>
<dbReference type="CDD" id="cd12828">
    <property type="entry name" value="TmCorA-like_1"/>
    <property type="match status" value="1"/>
</dbReference>
<evidence type="ECO:0000256" key="4">
    <source>
        <dbReference type="ARBA" id="ARBA00022475"/>
    </source>
</evidence>
<keyword evidence="7 8" id="KW-0472">Membrane</keyword>
<dbReference type="GO" id="GO:0050897">
    <property type="term" value="F:cobalt ion binding"/>
    <property type="evidence" value="ECO:0007669"/>
    <property type="project" value="TreeGrafter"/>
</dbReference>
<name>A0A1E5TC60_9FLAO</name>
<dbReference type="GO" id="GO:0015095">
    <property type="term" value="F:magnesium ion transmembrane transporter activity"/>
    <property type="evidence" value="ECO:0007669"/>
    <property type="project" value="UniProtKB-UniRule"/>
</dbReference>
<dbReference type="Proteomes" id="UP000095713">
    <property type="component" value="Unassembled WGS sequence"/>
</dbReference>
<feature type="coiled-coil region" evidence="9">
    <location>
        <begin position="178"/>
        <end position="205"/>
    </location>
</feature>
<keyword evidence="4 8" id="KW-1003">Cell membrane</keyword>
<reference evidence="10 11" key="1">
    <citation type="submission" date="2016-05" db="EMBL/GenBank/DDBJ databases">
        <title>Draft Genome Sequence of Algibacter sp. Strain SK-16 Isolated from the Surface Water of Aburatsubo Inlet.</title>
        <authorList>
            <person name="Wong S.-K."/>
            <person name="Yoshizawa S."/>
            <person name="Nakajima Y."/>
            <person name="Ogura Y."/>
            <person name="Tetsuya H."/>
            <person name="Hamasaki K."/>
        </authorList>
    </citation>
    <scope>NUCLEOTIDE SEQUENCE [LARGE SCALE GENOMIC DNA]</scope>
    <source>
        <strain evidence="10 11">SK-16</strain>
    </source>
</reference>
<dbReference type="RefSeq" id="WP_069829207.1">
    <property type="nucleotide sequence ID" value="NZ_MDJD01000014.1"/>
</dbReference>
<dbReference type="PANTHER" id="PTHR46494:SF1">
    <property type="entry name" value="CORA FAMILY METAL ION TRANSPORTER (EUROFUNG)"/>
    <property type="match status" value="1"/>
</dbReference>
<keyword evidence="11" id="KW-1185">Reference proteome</keyword>
<proteinExistence type="inferred from homology"/>
<gene>
    <name evidence="8" type="primary">corA</name>
    <name evidence="10" type="ORF">A8C32_13665</name>
</gene>
<dbReference type="STRING" id="1849968.A8C32_13665"/>
<keyword evidence="6 8" id="KW-1133">Transmembrane helix</keyword>
<dbReference type="EMBL" id="MDJD01000014">
    <property type="protein sequence ID" value="OEK08952.1"/>
    <property type="molecule type" value="Genomic_DNA"/>
</dbReference>
<evidence type="ECO:0000313" key="10">
    <source>
        <dbReference type="EMBL" id="OEK08952.1"/>
    </source>
</evidence>
<evidence type="ECO:0000256" key="8">
    <source>
        <dbReference type="RuleBase" id="RU362010"/>
    </source>
</evidence>
<protein>
    <recommendedName>
        <fullName evidence="8">Magnesium transport protein CorA</fullName>
    </recommendedName>
</protein>
<evidence type="ECO:0000256" key="5">
    <source>
        <dbReference type="ARBA" id="ARBA00022692"/>
    </source>
</evidence>
<evidence type="ECO:0000256" key="6">
    <source>
        <dbReference type="ARBA" id="ARBA00022989"/>
    </source>
</evidence>
<keyword evidence="3 8" id="KW-0813">Transport</keyword>
<sequence>MNKQKKKIGLAPGSIVFTGNRKVDKVVIHHLEYDSNNLTERVIDSHSKSTLTKSEDTIVDWYDVRGMHDTELIGLFGNTFDIHPLILEAVVDINQRPKFEEYPKGNFILLRSLKFDSVKLEIKREHVAIYFNKGFIATFQETESDLFESVRKRINSDRSRIKMRGADYLAYALMDETVDNYYIALESIESHIEELEDKMMESVDSGNKNKIHHLKKELLALRKSILPLREAITNFYKTESLFVEEGSRVFIRNLYENTIQIMDTVESYRDLLNGLQDLFISEVSYKMNKVMQLLTIISVIFIPLTFLAGIYGMNFENIPELKYKYSYFILWGVMILIFIVMIYYFKKKKWL</sequence>
<dbReference type="SUPFAM" id="SSF144083">
    <property type="entry name" value="Magnesium transport protein CorA, transmembrane region"/>
    <property type="match status" value="1"/>
</dbReference>
<dbReference type="OrthoDB" id="9803416at2"/>
<accession>A0A1E5TC60</accession>
<dbReference type="SUPFAM" id="SSF143865">
    <property type="entry name" value="CorA soluble domain-like"/>
    <property type="match status" value="1"/>
</dbReference>
<comment type="subcellular location">
    <subcellularLocation>
        <location evidence="1">Cell membrane</location>
        <topology evidence="1">Multi-pass membrane protein</topology>
    </subcellularLocation>
    <subcellularLocation>
        <location evidence="8">Membrane</location>
        <topology evidence="8">Multi-pass membrane protein</topology>
    </subcellularLocation>
</comment>
<dbReference type="InterPro" id="IPR045861">
    <property type="entry name" value="CorA_cytoplasmic_dom"/>
</dbReference>
<dbReference type="GO" id="GO:0000287">
    <property type="term" value="F:magnesium ion binding"/>
    <property type="evidence" value="ECO:0007669"/>
    <property type="project" value="TreeGrafter"/>
</dbReference>
<dbReference type="InterPro" id="IPR045863">
    <property type="entry name" value="CorA_TM1_TM2"/>
</dbReference>
<evidence type="ECO:0000256" key="2">
    <source>
        <dbReference type="ARBA" id="ARBA00009765"/>
    </source>
</evidence>
<dbReference type="InterPro" id="IPR004488">
    <property type="entry name" value="Mg/Co-transport_prot_CorA"/>
</dbReference>
<dbReference type="GO" id="GO:0015087">
    <property type="term" value="F:cobalt ion transmembrane transporter activity"/>
    <property type="evidence" value="ECO:0007669"/>
    <property type="project" value="UniProtKB-UniRule"/>
</dbReference>
<evidence type="ECO:0000256" key="3">
    <source>
        <dbReference type="ARBA" id="ARBA00022448"/>
    </source>
</evidence>
<dbReference type="InterPro" id="IPR002523">
    <property type="entry name" value="MgTranspt_CorA/ZnTranspt_ZntB"/>
</dbReference>
<dbReference type="Gene3D" id="1.20.58.340">
    <property type="entry name" value="Magnesium transport protein CorA, transmembrane region"/>
    <property type="match status" value="2"/>
</dbReference>
<comment type="caution">
    <text evidence="10">The sequence shown here is derived from an EMBL/GenBank/DDBJ whole genome shotgun (WGS) entry which is preliminary data.</text>
</comment>
<dbReference type="AlphaFoldDB" id="A0A1E5TC60"/>
<comment type="similarity">
    <text evidence="2 8">Belongs to the CorA metal ion transporter (MIT) (TC 1.A.35) family.</text>
</comment>
<evidence type="ECO:0000313" key="11">
    <source>
        <dbReference type="Proteomes" id="UP000095713"/>
    </source>
</evidence>
<keyword evidence="5 8" id="KW-0812">Transmembrane</keyword>
<keyword evidence="8" id="KW-0460">Magnesium</keyword>
<dbReference type="FunFam" id="1.20.58.340:FF:000012">
    <property type="entry name" value="Magnesium transport protein CorA"/>
    <property type="match status" value="1"/>
</dbReference>